<keyword evidence="5" id="KW-0648">Protein biosynthesis</keyword>
<comment type="subunit">
    <text evidence="8">Component of the translation initiation factor 2B (eIF2B) complex which is a heterodecamer of two sets of five different subunits: alpha, beta, gamma, delta and epsilon. Subunits alpha, beta and delta comprise a regulatory subcomplex and subunits epsilon and gamma comprise a catalytic subcomplex. Within the complex, the hexameric regulatory complex resides at the center, with the two heterodimeric catalytic subcomplexes bound on opposite sides.</text>
</comment>
<feature type="domain" description="W2" evidence="10">
    <location>
        <begin position="553"/>
        <end position="734"/>
    </location>
</feature>
<reference evidence="11 12" key="1">
    <citation type="submission" date="2024-01" db="EMBL/GenBank/DDBJ databases">
        <title>The genomes of 5 underutilized Papilionoideae crops provide insights into root nodulation and disease resistanc.</title>
        <authorList>
            <person name="Jiang F."/>
        </authorList>
    </citation>
    <scope>NUCLEOTIDE SEQUENCE [LARGE SCALE GENOMIC DNA]</scope>
    <source>
        <strain evidence="11">LVBAO_FW01</strain>
        <tissue evidence="11">Leaves</tissue>
    </source>
</reference>
<dbReference type="SUPFAM" id="SSF48371">
    <property type="entry name" value="ARM repeat"/>
    <property type="match status" value="1"/>
</dbReference>
<name>A0AAN9LPA3_CANGL</name>
<dbReference type="InterPro" id="IPR005835">
    <property type="entry name" value="NTP_transferase_dom"/>
</dbReference>
<dbReference type="InterPro" id="IPR011004">
    <property type="entry name" value="Trimer_LpxA-like_sf"/>
</dbReference>
<dbReference type="Gene3D" id="1.25.40.180">
    <property type="match status" value="1"/>
</dbReference>
<keyword evidence="4" id="KW-0396">Initiation factor</keyword>
<dbReference type="GO" id="GO:0031369">
    <property type="term" value="F:translation initiation factor binding"/>
    <property type="evidence" value="ECO:0007669"/>
    <property type="project" value="InterPro"/>
</dbReference>
<dbReference type="Pfam" id="PF25084">
    <property type="entry name" value="LbH_EIF2B"/>
    <property type="match status" value="1"/>
</dbReference>
<evidence type="ECO:0000256" key="6">
    <source>
        <dbReference type="ARBA" id="ARBA00044144"/>
    </source>
</evidence>
<dbReference type="InterPro" id="IPR016024">
    <property type="entry name" value="ARM-type_fold"/>
</dbReference>
<dbReference type="Pfam" id="PF02020">
    <property type="entry name" value="W2"/>
    <property type="match status" value="1"/>
</dbReference>
<dbReference type="SUPFAM" id="SSF51161">
    <property type="entry name" value="Trimeric LpxA-like enzymes"/>
    <property type="match status" value="1"/>
</dbReference>
<dbReference type="EMBL" id="JAYMYQ010000004">
    <property type="protein sequence ID" value="KAK7337854.1"/>
    <property type="molecule type" value="Genomic_DNA"/>
</dbReference>
<dbReference type="SUPFAM" id="SSF53448">
    <property type="entry name" value="Nucleotide-diphospho-sugar transferases"/>
    <property type="match status" value="1"/>
</dbReference>
<dbReference type="SMART" id="SM00515">
    <property type="entry name" value="eIF5C"/>
    <property type="match status" value="1"/>
</dbReference>
<dbReference type="Pfam" id="PF00483">
    <property type="entry name" value="NTP_transferase"/>
    <property type="match status" value="1"/>
</dbReference>
<dbReference type="CDD" id="cd04197">
    <property type="entry name" value="eIF-2B_epsilon_N"/>
    <property type="match status" value="1"/>
</dbReference>
<proteinExistence type="inferred from homology"/>
<dbReference type="PROSITE" id="PS51363">
    <property type="entry name" value="W2"/>
    <property type="match status" value="1"/>
</dbReference>
<dbReference type="InterPro" id="IPR044123">
    <property type="entry name" value="W2_eIF2B_epsilon"/>
</dbReference>
<gene>
    <name evidence="11" type="ORF">VNO77_18441</name>
</gene>
<dbReference type="InterPro" id="IPR029044">
    <property type="entry name" value="Nucleotide-diphossugar_trans"/>
</dbReference>
<dbReference type="Gene3D" id="2.160.10.10">
    <property type="entry name" value="Hexapeptide repeat proteins"/>
    <property type="match status" value="1"/>
</dbReference>
<evidence type="ECO:0000259" key="10">
    <source>
        <dbReference type="PROSITE" id="PS51363"/>
    </source>
</evidence>
<accession>A0AAN9LPA3</accession>
<dbReference type="InterPro" id="IPR003307">
    <property type="entry name" value="W2_domain"/>
</dbReference>
<keyword evidence="12" id="KW-1185">Reference proteome</keyword>
<dbReference type="CDD" id="cd11558">
    <property type="entry name" value="W2_eIF2B_epsilon"/>
    <property type="match status" value="1"/>
</dbReference>
<dbReference type="CDD" id="cd05787">
    <property type="entry name" value="LbH_eIF2B_epsilon"/>
    <property type="match status" value="1"/>
</dbReference>
<comment type="subcellular location">
    <subcellularLocation>
        <location evidence="1">Cytoplasm</location>
        <location evidence="1">Cytosol</location>
    </subcellularLocation>
</comment>
<evidence type="ECO:0000256" key="2">
    <source>
        <dbReference type="ARBA" id="ARBA00007878"/>
    </source>
</evidence>
<comment type="caution">
    <text evidence="11">The sequence shown here is derived from an EMBL/GenBank/DDBJ whole genome shotgun (WGS) entry which is preliminary data.</text>
</comment>
<keyword evidence="3" id="KW-0963">Cytoplasm</keyword>
<comment type="similarity">
    <text evidence="2">Belongs to the eIF-2B gamma/epsilon subunits family.</text>
</comment>
<evidence type="ECO:0000256" key="5">
    <source>
        <dbReference type="ARBA" id="ARBA00022917"/>
    </source>
</evidence>
<dbReference type="GO" id="GO:0003743">
    <property type="term" value="F:translation initiation factor activity"/>
    <property type="evidence" value="ECO:0007669"/>
    <property type="project" value="UniProtKB-KW"/>
</dbReference>
<dbReference type="InterPro" id="IPR051956">
    <property type="entry name" value="eIF2B_epsilon"/>
</dbReference>
<dbReference type="InterPro" id="IPR035543">
    <property type="entry name" value="eIF-2B_epsilon_N"/>
</dbReference>
<dbReference type="FunFam" id="2.160.10.10:FF:000029">
    <property type="entry name" value="Trimeric LpxA-like enzyme"/>
    <property type="match status" value="1"/>
</dbReference>
<dbReference type="AlphaFoldDB" id="A0AAN9LPA3"/>
<evidence type="ECO:0000256" key="3">
    <source>
        <dbReference type="ARBA" id="ARBA00022490"/>
    </source>
</evidence>
<evidence type="ECO:0000313" key="11">
    <source>
        <dbReference type="EMBL" id="KAK7337854.1"/>
    </source>
</evidence>
<evidence type="ECO:0000256" key="7">
    <source>
        <dbReference type="ARBA" id="ARBA00044345"/>
    </source>
</evidence>
<organism evidence="11 12">
    <name type="scientific">Canavalia gladiata</name>
    <name type="common">Sword bean</name>
    <name type="synonym">Dolichos gladiatus</name>
    <dbReference type="NCBI Taxonomy" id="3824"/>
    <lineage>
        <taxon>Eukaryota</taxon>
        <taxon>Viridiplantae</taxon>
        <taxon>Streptophyta</taxon>
        <taxon>Embryophyta</taxon>
        <taxon>Tracheophyta</taxon>
        <taxon>Spermatophyta</taxon>
        <taxon>Magnoliopsida</taxon>
        <taxon>eudicotyledons</taxon>
        <taxon>Gunneridae</taxon>
        <taxon>Pentapetalae</taxon>
        <taxon>rosids</taxon>
        <taxon>fabids</taxon>
        <taxon>Fabales</taxon>
        <taxon>Fabaceae</taxon>
        <taxon>Papilionoideae</taxon>
        <taxon>50 kb inversion clade</taxon>
        <taxon>NPAAA clade</taxon>
        <taxon>indigoferoid/millettioid clade</taxon>
        <taxon>Phaseoleae</taxon>
        <taxon>Canavalia</taxon>
    </lineage>
</organism>
<dbReference type="GO" id="GO:0005829">
    <property type="term" value="C:cytosol"/>
    <property type="evidence" value="ECO:0007669"/>
    <property type="project" value="UniProtKB-SubCell"/>
</dbReference>
<evidence type="ECO:0000313" key="12">
    <source>
        <dbReference type="Proteomes" id="UP001367508"/>
    </source>
</evidence>
<protein>
    <recommendedName>
        <fullName evidence="6">Translation initiation factor eIF2B subunit epsilon</fullName>
    </recommendedName>
    <alternativeName>
        <fullName evidence="7">eIF2B GDP-GTP exchange factor subunit epsilon</fullName>
    </alternativeName>
</protein>
<dbReference type="PANTHER" id="PTHR45887:SF1">
    <property type="entry name" value="TRANSLATION INITIATION FACTOR EIF-2B SUBUNIT EPSILON"/>
    <property type="match status" value="1"/>
</dbReference>
<dbReference type="Gene3D" id="3.90.550.10">
    <property type="entry name" value="Spore Coat Polysaccharide Biosynthesis Protein SpsA, Chain A"/>
    <property type="match status" value="1"/>
</dbReference>
<dbReference type="Proteomes" id="UP001367508">
    <property type="component" value="Unassembled WGS sequence"/>
</dbReference>
<evidence type="ECO:0000256" key="9">
    <source>
        <dbReference type="SAM" id="MobiDB-lite"/>
    </source>
</evidence>
<dbReference type="GO" id="GO:0005851">
    <property type="term" value="C:eukaryotic translation initiation factor 2B complex"/>
    <property type="evidence" value="ECO:0007669"/>
    <property type="project" value="TreeGrafter"/>
</dbReference>
<dbReference type="InterPro" id="IPR056764">
    <property type="entry name" value="LbH_EIF2B3/5"/>
</dbReference>
<feature type="region of interest" description="Disordered" evidence="9">
    <location>
        <begin position="530"/>
        <end position="558"/>
    </location>
</feature>
<dbReference type="FunFam" id="3.90.550.10:FF:000106">
    <property type="entry name" value="Translation initiation factor eIF-2B subunit epsilon"/>
    <property type="match status" value="1"/>
</dbReference>
<dbReference type="PANTHER" id="PTHR45887">
    <property type="entry name" value="TRANSLATION INITIATION FACTOR EIF-2B SUBUNIT EPSILON"/>
    <property type="match status" value="1"/>
</dbReference>
<evidence type="ECO:0000256" key="4">
    <source>
        <dbReference type="ARBA" id="ARBA00022540"/>
    </source>
</evidence>
<evidence type="ECO:0000256" key="8">
    <source>
        <dbReference type="ARBA" id="ARBA00046432"/>
    </source>
</evidence>
<dbReference type="FunFam" id="1.25.40.180:FF:000022">
    <property type="entry name" value="Translation initiation factor eIF-2B epsilon subunit"/>
    <property type="match status" value="1"/>
</dbReference>
<dbReference type="GO" id="GO:0005085">
    <property type="term" value="F:guanyl-nucleotide exchange factor activity"/>
    <property type="evidence" value="ECO:0007669"/>
    <property type="project" value="InterPro"/>
</dbReference>
<sequence length="734" mass="82319">MGASKKSGARVSVLEDPHELVRVPLQAILLADSFTTKFRPITLERPKVLLPLVNIPMINYTLTWLESADVKEVFVVCCAHSKQIISYLEKSEWFSQPNFTVTTIESQNSVSAGDALRVIYELNVIHGDFVLINGDTVSNMSLTQALLEHKERRKKDSNAVMTMVIKRSKPNPAIHQSRLGTNELFMAIDPNTKQLLYYEDKADHSKVTLHLDKSLLVDNPSLSLHHDKQDCYIDICSPEVLSLFTDNFDYQHLRHHFVKGLLADDIMGYKIFVHEIHSDYAARIDNFRSYDTVSKDIICRWTYPLVPDVMNFGKSATRLERQGMYRASEISQSQSAVIGPFTVLGSGTKIGNNTKISNSVIGEGCKIGSNILIEGCYIWDNITIEDGCKLQHAIVCDGVTIKSGAVLEPGVVLSLKVIVGQEFVVPPYSKVSLLQQPIEEDSDGELEYADSTSDIINKVDKSNVEIASQVLETHFSPALELGIGGDGHVWSPCEGGHEEEWRHSVAPVPADKTLEGMKIMEDDLALTCDGSLLPPSGELKPNSIDSEDDDDDDEDSMSFEKEVEATFLRSVHENIQENHLILEVNSLKLSYNKPITKCAGAIFYAMMNYALDTAHSSAEGLLQNVKAVFTKWKKVLKSYLIRIDEQGKEVPAIDEQIEVILKFEEMCLGSAKEFAPLFTWILHYLYNEDIVVEDAILIWEDEKKDADETDKVFVKQAQKLIQWLKEAPEEDDDD</sequence>
<feature type="compositionally biased region" description="Acidic residues" evidence="9">
    <location>
        <begin position="545"/>
        <end position="557"/>
    </location>
</feature>
<evidence type="ECO:0000256" key="1">
    <source>
        <dbReference type="ARBA" id="ARBA00004514"/>
    </source>
</evidence>